<feature type="transmembrane region" description="Helical" evidence="1">
    <location>
        <begin position="75"/>
        <end position="99"/>
    </location>
</feature>
<protein>
    <recommendedName>
        <fullName evidence="4">DUF4129 domain-containing protein</fullName>
    </recommendedName>
</protein>
<sequence>MSRFAMKAGASPLGRIIGRILLEGLIWIPVWLLLSASSGSRVSGSGAFSLALVLFAVGLVLHVTLPTVWRRVAMIVLLAIIAVYAFSSMDNAVVVFIWWGIALWRGRYAHFGHLQAALGFGIATGALALIAADEVWRNYRPEMIVLTVGWMLAWFLLLNKRLMDEAALLQGIATGSIRKASRTYMHAFLAIGVLVVALTVSFGSRWLTPPNSLKPDTGWIDSEKFLQPPDDTGSMNLTEQLGPGSTWKGWNVLTWVISVFCIILVLLFIRMMWRNKTWTWRSIWQSLLALFRRERPEETLPYVEERRSLAKRRGFVPAFGGLFHKKMRKADWDKLDETEQIRLMYEEAVLSGIVEGFEFRPSDTPAETLARLERHRTDRRAPDSKKLIAYWAWFAGAKPLLQRLYEQAKYSSRKIGTEEADRLKRDRPN</sequence>
<keyword evidence="1" id="KW-1133">Transmembrane helix</keyword>
<dbReference type="Proteomes" id="UP001596113">
    <property type="component" value="Unassembled WGS sequence"/>
</dbReference>
<comment type="caution">
    <text evidence="2">The sequence shown here is derived from an EMBL/GenBank/DDBJ whole genome shotgun (WGS) entry which is preliminary data.</text>
</comment>
<dbReference type="RefSeq" id="WP_378131070.1">
    <property type="nucleotide sequence ID" value="NZ_JBHSMI010000013.1"/>
</dbReference>
<organism evidence="2 3">
    <name type="scientific">Cohnella soli</name>
    <dbReference type="NCBI Taxonomy" id="425005"/>
    <lineage>
        <taxon>Bacteria</taxon>
        <taxon>Bacillati</taxon>
        <taxon>Bacillota</taxon>
        <taxon>Bacilli</taxon>
        <taxon>Bacillales</taxon>
        <taxon>Paenibacillaceae</taxon>
        <taxon>Cohnella</taxon>
    </lineage>
</organism>
<feature type="transmembrane region" description="Helical" evidence="1">
    <location>
        <begin position="183"/>
        <end position="203"/>
    </location>
</feature>
<feature type="transmembrane region" description="Helical" evidence="1">
    <location>
        <begin position="111"/>
        <end position="131"/>
    </location>
</feature>
<evidence type="ECO:0000313" key="2">
    <source>
        <dbReference type="EMBL" id="MFC5402534.1"/>
    </source>
</evidence>
<reference evidence="3" key="1">
    <citation type="journal article" date="2019" name="Int. J. Syst. Evol. Microbiol.">
        <title>The Global Catalogue of Microorganisms (GCM) 10K type strain sequencing project: providing services to taxonomists for standard genome sequencing and annotation.</title>
        <authorList>
            <consortium name="The Broad Institute Genomics Platform"/>
            <consortium name="The Broad Institute Genome Sequencing Center for Infectious Disease"/>
            <person name="Wu L."/>
            <person name="Ma J."/>
        </authorList>
    </citation>
    <scope>NUCLEOTIDE SEQUENCE [LARGE SCALE GENOMIC DNA]</scope>
    <source>
        <strain evidence="3">CGMCC 1.18575</strain>
    </source>
</reference>
<feature type="transmembrane region" description="Helical" evidence="1">
    <location>
        <begin position="46"/>
        <end position="69"/>
    </location>
</feature>
<gene>
    <name evidence="2" type="ORF">ACFPOF_07265</name>
</gene>
<proteinExistence type="predicted"/>
<evidence type="ECO:0000313" key="3">
    <source>
        <dbReference type="Proteomes" id="UP001596113"/>
    </source>
</evidence>
<keyword evidence="3" id="KW-1185">Reference proteome</keyword>
<feature type="transmembrane region" description="Helical" evidence="1">
    <location>
        <begin position="143"/>
        <end position="162"/>
    </location>
</feature>
<evidence type="ECO:0008006" key="4">
    <source>
        <dbReference type="Google" id="ProtNLM"/>
    </source>
</evidence>
<feature type="transmembrane region" description="Helical" evidence="1">
    <location>
        <begin position="252"/>
        <end position="273"/>
    </location>
</feature>
<name>A0ABW0HMR8_9BACL</name>
<accession>A0ABW0HMR8</accession>
<keyword evidence="1" id="KW-0472">Membrane</keyword>
<keyword evidence="1" id="KW-0812">Transmembrane</keyword>
<evidence type="ECO:0000256" key="1">
    <source>
        <dbReference type="SAM" id="Phobius"/>
    </source>
</evidence>
<dbReference type="EMBL" id="JBHSMI010000013">
    <property type="protein sequence ID" value="MFC5402534.1"/>
    <property type="molecule type" value="Genomic_DNA"/>
</dbReference>
<feature type="transmembrane region" description="Helical" evidence="1">
    <location>
        <begin position="16"/>
        <end position="34"/>
    </location>
</feature>